<evidence type="ECO:0000313" key="3">
    <source>
        <dbReference type="EMBL" id="VDM92584.1"/>
    </source>
</evidence>
<dbReference type="InterPro" id="IPR011047">
    <property type="entry name" value="Quinoprotein_ADH-like_sf"/>
</dbReference>
<organism evidence="3 4">
    <name type="scientific">Litomosoides sigmodontis</name>
    <name type="common">Filarial nematode worm</name>
    <dbReference type="NCBI Taxonomy" id="42156"/>
    <lineage>
        <taxon>Eukaryota</taxon>
        <taxon>Metazoa</taxon>
        <taxon>Ecdysozoa</taxon>
        <taxon>Nematoda</taxon>
        <taxon>Chromadorea</taxon>
        <taxon>Rhabditida</taxon>
        <taxon>Spirurina</taxon>
        <taxon>Spiruromorpha</taxon>
        <taxon>Filarioidea</taxon>
        <taxon>Onchocercidae</taxon>
        <taxon>Litomosoides</taxon>
    </lineage>
</organism>
<dbReference type="Proteomes" id="UP000277928">
    <property type="component" value="Unassembled WGS sequence"/>
</dbReference>
<dbReference type="Pfam" id="PF25293">
    <property type="entry name" value="Beta-prop_EMC1_N"/>
    <property type="match status" value="1"/>
</dbReference>
<feature type="domain" description="EMC1 first beta-propeller" evidence="2">
    <location>
        <begin position="16"/>
        <end position="162"/>
    </location>
</feature>
<accession>A0A3P7JNS2</accession>
<dbReference type="InterPro" id="IPR058545">
    <property type="entry name" value="Beta-prop_EMC1_1st"/>
</dbReference>
<gene>
    <name evidence="3" type="ORF">NLS_LOCUS9846</name>
</gene>
<name>A0A3P7JNS2_LITSI</name>
<dbReference type="InterPro" id="IPR015943">
    <property type="entry name" value="WD40/YVTN_repeat-like_dom_sf"/>
</dbReference>
<sequence>MAFLLWFAAMVITVSAIYEDQIGKFDWHREYVGCTRELYMEQLKSTELSHIFVSTESNMIASLKRSTGQIAWRQQLEHSSALQLSFSPATKLMITITKDSEAVRAWNRNSGVLVWETQIQQITNWKKMETLIANGNVFVLRDAHVTALSLNSGHVKWTTNAGNV</sequence>
<evidence type="ECO:0000256" key="1">
    <source>
        <dbReference type="SAM" id="SignalP"/>
    </source>
</evidence>
<keyword evidence="1" id="KW-0732">Signal</keyword>
<keyword evidence="4" id="KW-1185">Reference proteome</keyword>
<dbReference type="SUPFAM" id="SSF50998">
    <property type="entry name" value="Quinoprotein alcohol dehydrogenase-like"/>
    <property type="match status" value="1"/>
</dbReference>
<proteinExistence type="predicted"/>
<reference evidence="3 4" key="1">
    <citation type="submission" date="2018-08" db="EMBL/GenBank/DDBJ databases">
        <authorList>
            <person name="Laetsch R D."/>
            <person name="Stevens L."/>
            <person name="Kumar S."/>
            <person name="Blaxter L. M."/>
        </authorList>
    </citation>
    <scope>NUCLEOTIDE SEQUENCE [LARGE SCALE GENOMIC DNA]</scope>
</reference>
<dbReference type="PANTHER" id="PTHR21573:SF0">
    <property type="entry name" value="ER MEMBRANE PROTEIN COMPLEX SUBUNIT 1"/>
    <property type="match status" value="1"/>
</dbReference>
<dbReference type="Gene3D" id="2.130.10.10">
    <property type="entry name" value="YVTN repeat-like/Quinoprotein amine dehydrogenase"/>
    <property type="match status" value="1"/>
</dbReference>
<dbReference type="STRING" id="42156.A0A3P7JNS2"/>
<feature type="non-terminal residue" evidence="3">
    <location>
        <position position="164"/>
    </location>
</feature>
<dbReference type="AlphaFoldDB" id="A0A3P7JNS2"/>
<dbReference type="PANTHER" id="PTHR21573">
    <property type="entry name" value="ER MEMBRANE PROTEIN COMPLEX SUBUNIT 1"/>
    <property type="match status" value="1"/>
</dbReference>
<feature type="chain" id="PRO_5017975140" description="EMC1 first beta-propeller domain-containing protein" evidence="1">
    <location>
        <begin position="17"/>
        <end position="164"/>
    </location>
</feature>
<evidence type="ECO:0000313" key="4">
    <source>
        <dbReference type="Proteomes" id="UP000277928"/>
    </source>
</evidence>
<dbReference type="OrthoDB" id="28092at2759"/>
<dbReference type="InterPro" id="IPR026895">
    <property type="entry name" value="EMC1"/>
</dbReference>
<evidence type="ECO:0000259" key="2">
    <source>
        <dbReference type="Pfam" id="PF25293"/>
    </source>
</evidence>
<dbReference type="EMBL" id="UYRX01002020">
    <property type="protein sequence ID" value="VDM92584.1"/>
    <property type="molecule type" value="Genomic_DNA"/>
</dbReference>
<dbReference type="GO" id="GO:0034975">
    <property type="term" value="P:protein folding in endoplasmic reticulum"/>
    <property type="evidence" value="ECO:0007669"/>
    <property type="project" value="TreeGrafter"/>
</dbReference>
<feature type="signal peptide" evidence="1">
    <location>
        <begin position="1"/>
        <end position="16"/>
    </location>
</feature>
<protein>
    <recommendedName>
        <fullName evidence="2">EMC1 first beta-propeller domain-containing protein</fullName>
    </recommendedName>
</protein>
<dbReference type="GO" id="GO:0072546">
    <property type="term" value="C:EMC complex"/>
    <property type="evidence" value="ECO:0007669"/>
    <property type="project" value="InterPro"/>
</dbReference>